<protein>
    <submittedName>
        <fullName evidence="4">Putative ribonuclease H-like domain-containing protein</fullName>
    </submittedName>
</protein>
<dbReference type="Pfam" id="PF01612">
    <property type="entry name" value="DNA_pol_A_exo1"/>
    <property type="match status" value="1"/>
</dbReference>
<dbReference type="EMBL" id="PSQE01000007">
    <property type="protein sequence ID" value="RHN45606.1"/>
    <property type="molecule type" value="Genomic_DNA"/>
</dbReference>
<keyword evidence="2" id="KW-0378">Hydrolase</keyword>
<name>A0A396GWU8_MEDTR</name>
<dbReference type="Gramene" id="rna39983">
    <property type="protein sequence ID" value="RHN45606.1"/>
    <property type="gene ID" value="gene39983"/>
</dbReference>
<evidence type="ECO:0000256" key="2">
    <source>
        <dbReference type="ARBA" id="ARBA00022801"/>
    </source>
</evidence>
<feature type="domain" description="3'-5' exonuclease" evidence="3">
    <location>
        <begin position="43"/>
        <end position="167"/>
    </location>
</feature>
<dbReference type="Proteomes" id="UP000265566">
    <property type="component" value="Chromosome 7"/>
</dbReference>
<organism evidence="4">
    <name type="scientific">Medicago truncatula</name>
    <name type="common">Barrel medic</name>
    <name type="synonym">Medicago tribuloides</name>
    <dbReference type="NCBI Taxonomy" id="3880"/>
    <lineage>
        <taxon>Eukaryota</taxon>
        <taxon>Viridiplantae</taxon>
        <taxon>Streptophyta</taxon>
        <taxon>Embryophyta</taxon>
        <taxon>Tracheophyta</taxon>
        <taxon>Spermatophyta</taxon>
        <taxon>Magnoliopsida</taxon>
        <taxon>eudicotyledons</taxon>
        <taxon>Gunneridae</taxon>
        <taxon>Pentapetalae</taxon>
        <taxon>rosids</taxon>
        <taxon>fabids</taxon>
        <taxon>Fabales</taxon>
        <taxon>Fabaceae</taxon>
        <taxon>Papilionoideae</taxon>
        <taxon>50 kb inversion clade</taxon>
        <taxon>NPAAA clade</taxon>
        <taxon>Hologalegina</taxon>
        <taxon>IRL clade</taxon>
        <taxon>Trifolieae</taxon>
        <taxon>Medicago</taxon>
    </lineage>
</organism>
<dbReference type="GO" id="GO:0008408">
    <property type="term" value="F:3'-5' exonuclease activity"/>
    <property type="evidence" value="ECO:0007669"/>
    <property type="project" value="InterPro"/>
</dbReference>
<evidence type="ECO:0000259" key="3">
    <source>
        <dbReference type="Pfam" id="PF01612"/>
    </source>
</evidence>
<evidence type="ECO:0000256" key="1">
    <source>
        <dbReference type="ARBA" id="ARBA00022722"/>
    </source>
</evidence>
<dbReference type="PANTHER" id="PTHR13620:SF121">
    <property type="entry name" value="EMB|CAB82946.1-RELATED"/>
    <property type="match status" value="1"/>
</dbReference>
<dbReference type="SUPFAM" id="SSF53098">
    <property type="entry name" value="Ribonuclease H-like"/>
    <property type="match status" value="1"/>
</dbReference>
<evidence type="ECO:0000313" key="4">
    <source>
        <dbReference type="EMBL" id="RHN45606.1"/>
    </source>
</evidence>
<dbReference type="GO" id="GO:0003676">
    <property type="term" value="F:nucleic acid binding"/>
    <property type="evidence" value="ECO:0007669"/>
    <property type="project" value="InterPro"/>
</dbReference>
<sequence>MHDTKVLSFELNGMEIKTTITDQKKVIDEHISSFLRPTDNHGTKVIGFDTEWRKIIDKDQDGTNSRTKPGTIQLCDGHSCLIIELHYCFRDYNLPLSLLNFLRQPNYTFVGCGIKDNFINLEKHHGIGSRNAVELGPLAAKLMKMPRLSYCGVDELAFVVNKLDLRKYRPSDLDFDWQFICSDEELARLATVNVYSYHKIGSTLLESNMY</sequence>
<reference evidence="4" key="1">
    <citation type="journal article" date="2018" name="Nat. Plants">
        <title>Whole-genome landscape of Medicago truncatula symbiotic genes.</title>
        <authorList>
            <person name="Pecrix Y."/>
            <person name="Gamas P."/>
            <person name="Carrere S."/>
        </authorList>
    </citation>
    <scope>NUCLEOTIDE SEQUENCE</scope>
    <source>
        <tissue evidence="4">Leaves</tissue>
    </source>
</reference>
<keyword evidence="1" id="KW-0540">Nuclease</keyword>
<dbReference type="PANTHER" id="PTHR13620">
    <property type="entry name" value="3-5 EXONUCLEASE"/>
    <property type="match status" value="1"/>
</dbReference>
<dbReference type="InterPro" id="IPR002562">
    <property type="entry name" value="3'-5'_exonuclease_dom"/>
</dbReference>
<dbReference type="InterPro" id="IPR051132">
    <property type="entry name" value="3-5_Exonuclease_domain"/>
</dbReference>
<proteinExistence type="predicted"/>
<dbReference type="OrthoDB" id="446462at2759"/>
<comment type="caution">
    <text evidence="4">The sequence shown here is derived from an EMBL/GenBank/DDBJ whole genome shotgun (WGS) entry which is preliminary data.</text>
</comment>
<dbReference type="GO" id="GO:0006139">
    <property type="term" value="P:nucleobase-containing compound metabolic process"/>
    <property type="evidence" value="ECO:0007669"/>
    <property type="project" value="InterPro"/>
</dbReference>
<dbReference type="Gene3D" id="3.30.420.10">
    <property type="entry name" value="Ribonuclease H-like superfamily/Ribonuclease H"/>
    <property type="match status" value="1"/>
</dbReference>
<gene>
    <name evidence="4" type="ORF">MtrunA17_Chr7g0233171</name>
</gene>
<accession>A0A396GWU8</accession>
<dbReference type="AlphaFoldDB" id="A0A396GWU8"/>
<dbReference type="InterPro" id="IPR012337">
    <property type="entry name" value="RNaseH-like_sf"/>
</dbReference>
<dbReference type="InterPro" id="IPR036397">
    <property type="entry name" value="RNaseH_sf"/>
</dbReference>